<accession>A0A914X6V6</accession>
<dbReference type="PANTHER" id="PTHR37984:SF5">
    <property type="entry name" value="PROTEIN NYNRIN-LIKE"/>
    <property type="match status" value="1"/>
</dbReference>
<feature type="domain" description="Integrase zinc-binding" evidence="2">
    <location>
        <begin position="68"/>
        <end position="122"/>
    </location>
</feature>
<evidence type="ECO:0000256" key="1">
    <source>
        <dbReference type="ARBA" id="ARBA00012493"/>
    </source>
</evidence>
<evidence type="ECO:0000259" key="2">
    <source>
        <dbReference type="Pfam" id="PF17921"/>
    </source>
</evidence>
<evidence type="ECO:0000313" key="4">
    <source>
        <dbReference type="WBParaSite" id="PSAMB.scaffold6768size8826.g29151.t1"/>
    </source>
</evidence>
<evidence type="ECO:0000313" key="3">
    <source>
        <dbReference type="Proteomes" id="UP000887566"/>
    </source>
</evidence>
<keyword evidence="3" id="KW-1185">Reference proteome</keyword>
<dbReference type="GO" id="GO:0003964">
    <property type="term" value="F:RNA-directed DNA polymerase activity"/>
    <property type="evidence" value="ECO:0007669"/>
    <property type="project" value="UniProtKB-EC"/>
</dbReference>
<dbReference type="WBParaSite" id="PSAMB.scaffold6768size8826.g29151.t1">
    <property type="protein sequence ID" value="PSAMB.scaffold6768size8826.g29151.t1"/>
    <property type="gene ID" value="PSAMB.scaffold6768size8826.g29151"/>
</dbReference>
<dbReference type="Gene3D" id="1.10.340.70">
    <property type="match status" value="1"/>
</dbReference>
<organism evidence="3 4">
    <name type="scientific">Plectus sambesii</name>
    <dbReference type="NCBI Taxonomy" id="2011161"/>
    <lineage>
        <taxon>Eukaryota</taxon>
        <taxon>Metazoa</taxon>
        <taxon>Ecdysozoa</taxon>
        <taxon>Nematoda</taxon>
        <taxon>Chromadorea</taxon>
        <taxon>Plectida</taxon>
        <taxon>Plectina</taxon>
        <taxon>Plectoidea</taxon>
        <taxon>Plectidae</taxon>
        <taxon>Plectus</taxon>
    </lineage>
</organism>
<dbReference type="InterPro" id="IPR050951">
    <property type="entry name" value="Retrovirus_Pol_polyprotein"/>
</dbReference>
<dbReference type="PANTHER" id="PTHR37984">
    <property type="entry name" value="PROTEIN CBG26694"/>
    <property type="match status" value="1"/>
</dbReference>
<proteinExistence type="predicted"/>
<dbReference type="InterPro" id="IPR041588">
    <property type="entry name" value="Integrase_H2C2"/>
</dbReference>
<dbReference type="Proteomes" id="UP000887566">
    <property type="component" value="Unplaced"/>
</dbReference>
<protein>
    <recommendedName>
        <fullName evidence="1">RNA-directed DNA polymerase</fullName>
        <ecNumber evidence="1">2.7.7.49</ecNumber>
    </recommendedName>
</protein>
<sequence length="135" mass="15457">MDRSPLKLDDVITVTQQSIDLQKVIKWIRQGWPKMEPSHAHLLPFFCQKDVLSEQNGVILRYNQQVVIPPPLQSLTLRKLHYAHAGTVKMKQAACTYVWWPGIDQHIEALVKKCVPCSQVAPSPAPVYQHWPDPD</sequence>
<dbReference type="EC" id="2.7.7.49" evidence="1"/>
<dbReference type="AlphaFoldDB" id="A0A914X6V6"/>
<name>A0A914X6V6_9BILA</name>
<reference evidence="4" key="1">
    <citation type="submission" date="2022-11" db="UniProtKB">
        <authorList>
            <consortium name="WormBaseParasite"/>
        </authorList>
    </citation>
    <scope>IDENTIFICATION</scope>
</reference>
<dbReference type="Pfam" id="PF17921">
    <property type="entry name" value="Integrase_H2C2"/>
    <property type="match status" value="1"/>
</dbReference>